<dbReference type="RefSeq" id="WP_182847184.1">
    <property type="nucleotide sequence ID" value="NZ_BAAALP010000040.1"/>
</dbReference>
<dbReference type="InterPro" id="IPR000182">
    <property type="entry name" value="GNAT_dom"/>
</dbReference>
<protein>
    <submittedName>
        <fullName evidence="2">RimJ/RimL family protein N-acetyltransferase</fullName>
    </submittedName>
</protein>
<feature type="domain" description="N-acetyltransferase" evidence="1">
    <location>
        <begin position="25"/>
        <end position="191"/>
    </location>
</feature>
<comment type="caution">
    <text evidence="2">The sequence shown here is derived from an EMBL/GenBank/DDBJ whole genome shotgun (WGS) entry which is preliminary data.</text>
</comment>
<evidence type="ECO:0000313" key="3">
    <source>
        <dbReference type="Proteomes" id="UP000572680"/>
    </source>
</evidence>
<dbReference type="Gene3D" id="3.40.630.30">
    <property type="match status" value="1"/>
</dbReference>
<dbReference type="Proteomes" id="UP000572680">
    <property type="component" value="Unassembled WGS sequence"/>
</dbReference>
<sequence length="217" mass="23703">METDHPETARPPERIVLPRTAPPPVVLRRMTEADLEAVYEAVTESFPHLHAWMDWAAEPPTPAGQAEFLRRGVREWEQGSRYCYGMFEPGGTMLGAASLIGRDEPGTREIGYWVRAGHTRRGLATAAAGALTAGAFALPGVERTEIRCDEANTASAGVPRKLGYRLDRVVDRPVEAPRETGRGLVWVMTREAFTARDRTVAARSGGGRSSNTCTVSE</sequence>
<dbReference type="GO" id="GO:1990189">
    <property type="term" value="F:protein N-terminal-serine acetyltransferase activity"/>
    <property type="evidence" value="ECO:0007669"/>
    <property type="project" value="TreeGrafter"/>
</dbReference>
<reference evidence="2 3" key="1">
    <citation type="submission" date="2020-08" db="EMBL/GenBank/DDBJ databases">
        <title>Genomic Encyclopedia of Type Strains, Phase IV (KMG-IV): sequencing the most valuable type-strain genomes for metagenomic binning, comparative biology and taxonomic classification.</title>
        <authorList>
            <person name="Goeker M."/>
        </authorList>
    </citation>
    <scope>NUCLEOTIDE SEQUENCE [LARGE SCALE GENOMIC DNA]</scope>
    <source>
        <strain evidence="2 3">DSM 44197</strain>
    </source>
</reference>
<dbReference type="EMBL" id="JACJIA010000011">
    <property type="protein sequence ID" value="MBA8955158.1"/>
    <property type="molecule type" value="Genomic_DNA"/>
</dbReference>
<dbReference type="GO" id="GO:0008999">
    <property type="term" value="F:protein-N-terminal-alanine acetyltransferase activity"/>
    <property type="evidence" value="ECO:0007669"/>
    <property type="project" value="TreeGrafter"/>
</dbReference>
<evidence type="ECO:0000313" key="2">
    <source>
        <dbReference type="EMBL" id="MBA8955158.1"/>
    </source>
</evidence>
<dbReference type="PROSITE" id="PS51186">
    <property type="entry name" value="GNAT"/>
    <property type="match status" value="1"/>
</dbReference>
<evidence type="ECO:0000259" key="1">
    <source>
        <dbReference type="PROSITE" id="PS51186"/>
    </source>
</evidence>
<dbReference type="Pfam" id="PF13302">
    <property type="entry name" value="Acetyltransf_3"/>
    <property type="match status" value="1"/>
</dbReference>
<dbReference type="InterPro" id="IPR016181">
    <property type="entry name" value="Acyl_CoA_acyltransferase"/>
</dbReference>
<dbReference type="InterPro" id="IPR051908">
    <property type="entry name" value="Ribosomal_N-acetyltransferase"/>
</dbReference>
<name>A0A7W3LVP8_ACTNM</name>
<dbReference type="PANTHER" id="PTHR43441:SF3">
    <property type="entry name" value="ACETYLTRANSFERASE"/>
    <property type="match status" value="1"/>
</dbReference>
<keyword evidence="3" id="KW-1185">Reference proteome</keyword>
<proteinExistence type="predicted"/>
<gene>
    <name evidence="2" type="ORF">HNR61_006832</name>
</gene>
<dbReference type="PANTHER" id="PTHR43441">
    <property type="entry name" value="RIBOSOMAL-PROTEIN-SERINE ACETYLTRANSFERASE"/>
    <property type="match status" value="1"/>
</dbReference>
<keyword evidence="2" id="KW-0808">Transferase</keyword>
<dbReference type="AlphaFoldDB" id="A0A7W3LVP8"/>
<accession>A0A7W3LVP8</accession>
<dbReference type="GO" id="GO:0005737">
    <property type="term" value="C:cytoplasm"/>
    <property type="evidence" value="ECO:0007669"/>
    <property type="project" value="TreeGrafter"/>
</dbReference>
<organism evidence="2 3">
    <name type="scientific">Actinomadura namibiensis</name>
    <dbReference type="NCBI Taxonomy" id="182080"/>
    <lineage>
        <taxon>Bacteria</taxon>
        <taxon>Bacillati</taxon>
        <taxon>Actinomycetota</taxon>
        <taxon>Actinomycetes</taxon>
        <taxon>Streptosporangiales</taxon>
        <taxon>Thermomonosporaceae</taxon>
        <taxon>Actinomadura</taxon>
    </lineage>
</organism>
<dbReference type="SUPFAM" id="SSF55729">
    <property type="entry name" value="Acyl-CoA N-acyltransferases (Nat)"/>
    <property type="match status" value="1"/>
</dbReference>